<evidence type="ECO:0000256" key="1">
    <source>
        <dbReference type="ARBA" id="ARBA00023125"/>
    </source>
</evidence>
<dbReference type="EMBL" id="CP001654">
    <property type="protein sequence ID" value="ACS84124.1"/>
    <property type="molecule type" value="Genomic_DNA"/>
</dbReference>
<protein>
    <submittedName>
        <fullName evidence="4">Transcriptional regulator, XRE family</fullName>
    </submittedName>
</protein>
<dbReference type="SUPFAM" id="SSF47413">
    <property type="entry name" value="lambda repressor-like DNA-binding domains"/>
    <property type="match status" value="1"/>
</dbReference>
<reference evidence="4" key="1">
    <citation type="submission" date="2009-06" db="EMBL/GenBank/DDBJ databases">
        <title>Complete sequence of Dickeya dadantii Ech703.</title>
        <authorList>
            <consortium name="US DOE Joint Genome Institute"/>
            <person name="Lucas S."/>
            <person name="Copeland A."/>
            <person name="Lapidus A."/>
            <person name="Glavina del Rio T."/>
            <person name="Dalin E."/>
            <person name="Tice H."/>
            <person name="Bruce D."/>
            <person name="Goodwin L."/>
            <person name="Pitluck S."/>
            <person name="Chertkov O."/>
            <person name="Brettin T."/>
            <person name="Detter J.C."/>
            <person name="Han C."/>
            <person name="Larimer F."/>
            <person name="Land M."/>
            <person name="Hauser L."/>
            <person name="Kyrpides N."/>
            <person name="Mikhailova N."/>
            <person name="Balakrishnan V."/>
            <person name="Glasner J."/>
            <person name="Perna N.T."/>
        </authorList>
    </citation>
    <scope>NUCLEOTIDE SEQUENCE [LARGE SCALE GENOMIC DNA]</scope>
    <source>
        <strain evidence="4">Ech703</strain>
    </source>
</reference>
<keyword evidence="1" id="KW-0238">DNA-binding</keyword>
<proteinExistence type="predicted"/>
<dbReference type="GO" id="GO:0003677">
    <property type="term" value="F:DNA binding"/>
    <property type="evidence" value="ECO:0007669"/>
    <property type="project" value="UniProtKB-KW"/>
</dbReference>
<dbReference type="eggNOG" id="COG1476">
    <property type="taxonomic scope" value="Bacteria"/>
</dbReference>
<gene>
    <name evidence="4" type="ordered locus">Dd703_0308</name>
</gene>
<dbReference type="InterPro" id="IPR001387">
    <property type="entry name" value="Cro/C1-type_HTH"/>
</dbReference>
<keyword evidence="5" id="KW-1185">Reference proteome</keyword>
<dbReference type="AlphaFoldDB" id="C6C7K6"/>
<evidence type="ECO:0000256" key="2">
    <source>
        <dbReference type="SAM" id="MobiDB-lite"/>
    </source>
</evidence>
<sequence length="144" mass="15472">MAIRTLPAQGSSTMAASISSEEQTFMTELGKRITALRKDAGLTQVQLAQALNVSQQAVQSWESGRRRIQISALPAVARQLSVSLDALLGDSHTPPPRKRGPASRLEQQIQMIGQLPRSRQKLVSEMLDAVIAQAQQAGTDGLDG</sequence>
<dbReference type="KEGG" id="dda:Dd703_0308"/>
<dbReference type="PROSITE" id="PS50943">
    <property type="entry name" value="HTH_CROC1"/>
    <property type="match status" value="1"/>
</dbReference>
<evidence type="ECO:0000313" key="5">
    <source>
        <dbReference type="Proteomes" id="UP000002734"/>
    </source>
</evidence>
<dbReference type="SMART" id="SM00530">
    <property type="entry name" value="HTH_XRE"/>
    <property type="match status" value="1"/>
</dbReference>
<accession>C6C7K6</accession>
<dbReference type="Proteomes" id="UP000002734">
    <property type="component" value="Chromosome"/>
</dbReference>
<evidence type="ECO:0000313" key="4">
    <source>
        <dbReference type="EMBL" id="ACS84124.1"/>
    </source>
</evidence>
<evidence type="ECO:0000259" key="3">
    <source>
        <dbReference type="PROSITE" id="PS50943"/>
    </source>
</evidence>
<dbReference type="PANTHER" id="PTHR46558:SF11">
    <property type="entry name" value="HTH-TYPE TRANSCRIPTIONAL REGULATOR XRE"/>
    <property type="match status" value="1"/>
</dbReference>
<feature type="domain" description="HTH cro/C1-type" evidence="3">
    <location>
        <begin position="33"/>
        <end position="87"/>
    </location>
</feature>
<feature type="region of interest" description="Disordered" evidence="2">
    <location>
        <begin position="87"/>
        <end position="106"/>
    </location>
</feature>
<dbReference type="STRING" id="579405.Dd703_0308"/>
<dbReference type="RefSeq" id="WP_012763947.1">
    <property type="nucleotide sequence ID" value="NC_012880.1"/>
</dbReference>
<dbReference type="PANTHER" id="PTHR46558">
    <property type="entry name" value="TRACRIPTIONAL REGULATORY PROTEIN-RELATED-RELATED"/>
    <property type="match status" value="1"/>
</dbReference>
<dbReference type="Gene3D" id="1.10.260.40">
    <property type="entry name" value="lambda repressor-like DNA-binding domains"/>
    <property type="match status" value="1"/>
</dbReference>
<dbReference type="Pfam" id="PF01381">
    <property type="entry name" value="HTH_3"/>
    <property type="match status" value="1"/>
</dbReference>
<name>C6C7K6_MUSP7</name>
<dbReference type="CDD" id="cd00093">
    <property type="entry name" value="HTH_XRE"/>
    <property type="match status" value="1"/>
</dbReference>
<dbReference type="HOGENOM" id="CLU_066192_4_7_6"/>
<dbReference type="InterPro" id="IPR010982">
    <property type="entry name" value="Lambda_DNA-bd_dom_sf"/>
</dbReference>
<organism evidence="4 5">
    <name type="scientific">Musicola paradisiaca (strain Ech703)</name>
    <name type="common">Dickeya paradisiaca</name>
    <name type="synonym">Dickeya dadantii</name>
    <dbReference type="NCBI Taxonomy" id="579405"/>
    <lineage>
        <taxon>Bacteria</taxon>
        <taxon>Pseudomonadati</taxon>
        <taxon>Pseudomonadota</taxon>
        <taxon>Gammaproteobacteria</taxon>
        <taxon>Enterobacterales</taxon>
        <taxon>Pectobacteriaceae</taxon>
        <taxon>Musicola</taxon>
    </lineage>
</organism>